<dbReference type="PANTHER" id="PTHR30461:SF23">
    <property type="entry name" value="DNA RECOMBINASE-RELATED"/>
    <property type="match status" value="1"/>
</dbReference>
<dbReference type="EMBL" id="NPBQ01000081">
    <property type="protein sequence ID" value="PAD82750.1"/>
    <property type="molecule type" value="Genomic_DNA"/>
</dbReference>
<dbReference type="Proteomes" id="UP000216961">
    <property type="component" value="Unassembled WGS sequence"/>
</dbReference>
<evidence type="ECO:0000313" key="3">
    <source>
        <dbReference type="Proteomes" id="UP000216961"/>
    </source>
</evidence>
<dbReference type="AlphaFoldDB" id="A0AA91TR77"/>
<accession>A0AA91TR77</accession>
<comment type="caution">
    <text evidence="2">The sequence shown here is derived from an EMBL/GenBank/DDBJ whole genome shotgun (WGS) entry which is preliminary data.</text>
</comment>
<dbReference type="RefSeq" id="WP_095330755.1">
    <property type="nucleotide sequence ID" value="NZ_NPBQ01000081.1"/>
</dbReference>
<proteinExistence type="predicted"/>
<dbReference type="SUPFAM" id="SSF53041">
    <property type="entry name" value="Resolvase-like"/>
    <property type="match status" value="1"/>
</dbReference>
<dbReference type="CDD" id="cd00338">
    <property type="entry name" value="Ser_Recombinase"/>
    <property type="match status" value="1"/>
</dbReference>
<reference evidence="2 3" key="1">
    <citation type="submission" date="2017-07" db="EMBL/GenBank/DDBJ databases">
        <title>Isolation and whole genome analysis of endospore-forming bacteria from heroin.</title>
        <authorList>
            <person name="Kalinowski J."/>
            <person name="Ahrens B."/>
            <person name="Al-Dilaimi A."/>
            <person name="Winkler A."/>
            <person name="Wibberg D."/>
            <person name="Schleenbecker U."/>
            <person name="Ruckert C."/>
            <person name="Wolfel R."/>
            <person name="Grass G."/>
        </authorList>
    </citation>
    <scope>NUCLEOTIDE SEQUENCE [LARGE SCALE GENOMIC DNA]</scope>
    <source>
        <strain evidence="2 3">7521-2</strain>
    </source>
</reference>
<evidence type="ECO:0000313" key="2">
    <source>
        <dbReference type="EMBL" id="PAD82750.1"/>
    </source>
</evidence>
<gene>
    <name evidence="2" type="ORF">CHH57_13100</name>
</gene>
<dbReference type="InterPro" id="IPR006119">
    <property type="entry name" value="Resolv_N"/>
</dbReference>
<dbReference type="SMART" id="SM00857">
    <property type="entry name" value="Resolvase"/>
    <property type="match status" value="1"/>
</dbReference>
<dbReference type="GO" id="GO:0000150">
    <property type="term" value="F:DNA strand exchange activity"/>
    <property type="evidence" value="ECO:0007669"/>
    <property type="project" value="InterPro"/>
</dbReference>
<dbReference type="Gene3D" id="3.40.50.1390">
    <property type="entry name" value="Resolvase, N-terminal catalytic domain"/>
    <property type="match status" value="1"/>
</dbReference>
<dbReference type="GO" id="GO:0003677">
    <property type="term" value="F:DNA binding"/>
    <property type="evidence" value="ECO:0007669"/>
    <property type="project" value="InterPro"/>
</dbReference>
<dbReference type="InterPro" id="IPR050639">
    <property type="entry name" value="SSR_resolvase"/>
</dbReference>
<dbReference type="InterPro" id="IPR036162">
    <property type="entry name" value="Resolvase-like_N_sf"/>
</dbReference>
<feature type="domain" description="Resolvase/invertase-type recombinase catalytic" evidence="1">
    <location>
        <begin position="3"/>
        <end position="146"/>
    </location>
</feature>
<organism evidence="2 3">
    <name type="scientific">Niallia circulans</name>
    <name type="common">Bacillus circulans</name>
    <dbReference type="NCBI Taxonomy" id="1397"/>
    <lineage>
        <taxon>Bacteria</taxon>
        <taxon>Bacillati</taxon>
        <taxon>Bacillota</taxon>
        <taxon>Bacilli</taxon>
        <taxon>Bacillales</taxon>
        <taxon>Bacillaceae</taxon>
        <taxon>Niallia</taxon>
    </lineage>
</organism>
<sequence>MKCAIYIRTASKNNQDYHLKTQTERLERYITERKWELFNSYIDIGSGTNKHKNLQAMIEDAQNNKFDVILSTDPSRLFRNPEQSSKMKKLCELNEIHIITLDGSINTQQRNVDLISLYAWIIEHETQIMSQRIKFGKKKRILEEQIK</sequence>
<evidence type="ECO:0000259" key="1">
    <source>
        <dbReference type="SMART" id="SM00857"/>
    </source>
</evidence>
<protein>
    <recommendedName>
        <fullName evidence="1">Resolvase/invertase-type recombinase catalytic domain-containing protein</fullName>
    </recommendedName>
</protein>
<name>A0AA91TR77_NIACI</name>
<dbReference type="Pfam" id="PF00239">
    <property type="entry name" value="Resolvase"/>
    <property type="match status" value="1"/>
</dbReference>
<dbReference type="PANTHER" id="PTHR30461">
    <property type="entry name" value="DNA-INVERTASE FROM LAMBDOID PROPHAGE"/>
    <property type="match status" value="1"/>
</dbReference>